<proteinExistence type="inferred from homology"/>
<accession>A0A0R1TLW4</accession>
<feature type="transmembrane region" description="Helical" evidence="7">
    <location>
        <begin position="180"/>
        <end position="199"/>
    </location>
</feature>
<dbReference type="Pfam" id="PF01757">
    <property type="entry name" value="Acyl_transf_3"/>
    <property type="match status" value="1"/>
</dbReference>
<comment type="caution">
    <text evidence="9">The sequence shown here is derived from an EMBL/GenBank/DDBJ whole genome shotgun (WGS) entry which is preliminary data.</text>
</comment>
<keyword evidence="4 7" id="KW-0812">Transmembrane</keyword>
<dbReference type="PANTHER" id="PTHR40074:SF2">
    <property type="entry name" value="O-ACETYLTRANSFERASE WECH"/>
    <property type="match status" value="1"/>
</dbReference>
<evidence type="ECO:0000256" key="4">
    <source>
        <dbReference type="ARBA" id="ARBA00022692"/>
    </source>
</evidence>
<evidence type="ECO:0000256" key="3">
    <source>
        <dbReference type="ARBA" id="ARBA00022475"/>
    </source>
</evidence>
<dbReference type="STRING" id="1423740.FC36_GL000396"/>
<sequence length="273" mass="31091">MSGMLSNVDQWNVKKRLKKVIIPYVIWTIIYVILYHASQPMVIPKEFLKALFTGSAAAVMYYVFVYCELTILMPVIDKMISSKFKYLGFVISPIEIILMRLIPLVSGHEVNKYLAIVMSLSCLGWFTYYYLGYALGNGFIKIEINHTVLIFMWFVTIFFQILEGYWYLKLGETNCGTQLKLSSILTGTIFVILIYKFIYSDNSVRVNVLKVLGDYSFGIYFAHLAVMTVLSKLSNYSTVAIYPVNGVVAILVTFALSFIGRKILGKYSGYLAL</sequence>
<feature type="transmembrane region" description="Helical" evidence="7">
    <location>
        <begin position="50"/>
        <end position="72"/>
    </location>
</feature>
<keyword evidence="6 7" id="KW-0472">Membrane</keyword>
<dbReference type="PANTHER" id="PTHR40074">
    <property type="entry name" value="O-ACETYLTRANSFERASE WECH"/>
    <property type="match status" value="1"/>
</dbReference>
<evidence type="ECO:0000313" key="10">
    <source>
        <dbReference type="Proteomes" id="UP000051048"/>
    </source>
</evidence>
<feature type="transmembrane region" description="Helical" evidence="7">
    <location>
        <begin position="84"/>
        <end position="102"/>
    </location>
</feature>
<organism evidence="9 10">
    <name type="scientific">Ligilactobacillus equi DSM 15833 = JCM 10991</name>
    <dbReference type="NCBI Taxonomy" id="1423740"/>
    <lineage>
        <taxon>Bacteria</taxon>
        <taxon>Bacillati</taxon>
        <taxon>Bacillota</taxon>
        <taxon>Bacilli</taxon>
        <taxon>Lactobacillales</taxon>
        <taxon>Lactobacillaceae</taxon>
        <taxon>Ligilactobacillus</taxon>
    </lineage>
</organism>
<comment type="similarity">
    <text evidence="2">Belongs to the acyltransferase 3 family.</text>
</comment>
<feature type="transmembrane region" description="Helical" evidence="7">
    <location>
        <begin position="239"/>
        <end position="259"/>
    </location>
</feature>
<dbReference type="Proteomes" id="UP000051048">
    <property type="component" value="Unassembled WGS sequence"/>
</dbReference>
<dbReference type="EMBL" id="AZFH01000087">
    <property type="protein sequence ID" value="KRL79698.1"/>
    <property type="molecule type" value="Genomic_DNA"/>
</dbReference>
<evidence type="ECO:0000256" key="6">
    <source>
        <dbReference type="ARBA" id="ARBA00023136"/>
    </source>
</evidence>
<keyword evidence="5 7" id="KW-1133">Transmembrane helix</keyword>
<evidence type="ECO:0000256" key="7">
    <source>
        <dbReference type="SAM" id="Phobius"/>
    </source>
</evidence>
<evidence type="ECO:0000259" key="8">
    <source>
        <dbReference type="Pfam" id="PF01757"/>
    </source>
</evidence>
<dbReference type="GO" id="GO:0005886">
    <property type="term" value="C:plasma membrane"/>
    <property type="evidence" value="ECO:0007669"/>
    <property type="project" value="UniProtKB-SubCell"/>
</dbReference>
<evidence type="ECO:0000313" key="9">
    <source>
        <dbReference type="EMBL" id="KRL79698.1"/>
    </source>
</evidence>
<feature type="transmembrane region" description="Helical" evidence="7">
    <location>
        <begin position="211"/>
        <end position="233"/>
    </location>
</feature>
<feature type="transmembrane region" description="Helical" evidence="7">
    <location>
        <begin position="148"/>
        <end position="168"/>
    </location>
</feature>
<feature type="transmembrane region" description="Helical" evidence="7">
    <location>
        <begin position="114"/>
        <end position="136"/>
    </location>
</feature>
<comment type="subcellular location">
    <subcellularLocation>
        <location evidence="1">Cell membrane</location>
        <topology evidence="1">Multi-pass membrane protein</topology>
    </subcellularLocation>
</comment>
<feature type="transmembrane region" description="Helical" evidence="7">
    <location>
        <begin position="21"/>
        <end position="38"/>
    </location>
</feature>
<dbReference type="PATRIC" id="fig|1423740.3.peg.425"/>
<evidence type="ECO:0000256" key="2">
    <source>
        <dbReference type="ARBA" id="ARBA00007400"/>
    </source>
</evidence>
<dbReference type="GO" id="GO:0009246">
    <property type="term" value="P:enterobacterial common antigen biosynthetic process"/>
    <property type="evidence" value="ECO:0007669"/>
    <property type="project" value="TreeGrafter"/>
</dbReference>
<dbReference type="GO" id="GO:0016413">
    <property type="term" value="F:O-acetyltransferase activity"/>
    <property type="evidence" value="ECO:0007669"/>
    <property type="project" value="TreeGrafter"/>
</dbReference>
<keyword evidence="3" id="KW-1003">Cell membrane</keyword>
<protein>
    <recommendedName>
        <fullName evidence="8">Acyltransferase 3 domain-containing protein</fullName>
    </recommendedName>
</protein>
<evidence type="ECO:0000256" key="5">
    <source>
        <dbReference type="ARBA" id="ARBA00022989"/>
    </source>
</evidence>
<dbReference type="InterPro" id="IPR002656">
    <property type="entry name" value="Acyl_transf_3_dom"/>
</dbReference>
<name>A0A0R1TLW4_9LACO</name>
<gene>
    <name evidence="9" type="ORF">FC36_GL000396</name>
</gene>
<evidence type="ECO:0000256" key="1">
    <source>
        <dbReference type="ARBA" id="ARBA00004651"/>
    </source>
</evidence>
<dbReference type="AlphaFoldDB" id="A0A0R1TLW4"/>
<reference evidence="9 10" key="1">
    <citation type="journal article" date="2015" name="Genome Announc.">
        <title>Expanding the biotechnology potential of lactobacilli through comparative genomics of 213 strains and associated genera.</title>
        <authorList>
            <person name="Sun Z."/>
            <person name="Harris H.M."/>
            <person name="McCann A."/>
            <person name="Guo C."/>
            <person name="Argimon S."/>
            <person name="Zhang W."/>
            <person name="Yang X."/>
            <person name="Jeffery I.B."/>
            <person name="Cooney J.C."/>
            <person name="Kagawa T.F."/>
            <person name="Liu W."/>
            <person name="Song Y."/>
            <person name="Salvetti E."/>
            <person name="Wrobel A."/>
            <person name="Rasinkangas P."/>
            <person name="Parkhill J."/>
            <person name="Rea M.C."/>
            <person name="O'Sullivan O."/>
            <person name="Ritari J."/>
            <person name="Douillard F.P."/>
            <person name="Paul Ross R."/>
            <person name="Yang R."/>
            <person name="Briner A.E."/>
            <person name="Felis G.E."/>
            <person name="de Vos W.M."/>
            <person name="Barrangou R."/>
            <person name="Klaenhammer T.R."/>
            <person name="Caufield P.W."/>
            <person name="Cui Y."/>
            <person name="Zhang H."/>
            <person name="O'Toole P.W."/>
        </authorList>
    </citation>
    <scope>NUCLEOTIDE SEQUENCE [LARGE SCALE GENOMIC DNA]</scope>
    <source>
        <strain evidence="9 10">DSM 15833</strain>
    </source>
</reference>
<feature type="domain" description="Acyltransferase 3" evidence="8">
    <location>
        <begin position="13"/>
        <end position="259"/>
    </location>
</feature>